<sequence>MYSPLSFFNLVSDLRISLPVLVVTSRYSLKNFITTPLSDAMAKEAATKKEKNTYAISGTIAATCRNESILNKYFPPNIPGFS</sequence>
<comment type="caution">
    <text evidence="1">The sequence shown here is derived from an EMBL/GenBank/DDBJ whole genome shotgun (WGS) entry which is preliminary data.</text>
</comment>
<dbReference type="EMBL" id="BMXG01000039">
    <property type="protein sequence ID" value="GHC13872.1"/>
    <property type="molecule type" value="Genomic_DNA"/>
</dbReference>
<organism evidence="1 2">
    <name type="scientific">Cerasicoccus arenae</name>
    <dbReference type="NCBI Taxonomy" id="424488"/>
    <lineage>
        <taxon>Bacteria</taxon>
        <taxon>Pseudomonadati</taxon>
        <taxon>Verrucomicrobiota</taxon>
        <taxon>Opitutia</taxon>
        <taxon>Puniceicoccales</taxon>
        <taxon>Cerasicoccaceae</taxon>
        <taxon>Cerasicoccus</taxon>
    </lineage>
</organism>
<reference evidence="1" key="1">
    <citation type="journal article" date="2014" name="Int. J. Syst. Evol. Microbiol.">
        <title>Complete genome sequence of Corynebacterium casei LMG S-19264T (=DSM 44701T), isolated from a smear-ripened cheese.</title>
        <authorList>
            <consortium name="US DOE Joint Genome Institute (JGI-PGF)"/>
            <person name="Walter F."/>
            <person name="Albersmeier A."/>
            <person name="Kalinowski J."/>
            <person name="Ruckert C."/>
        </authorList>
    </citation>
    <scope>NUCLEOTIDE SEQUENCE</scope>
    <source>
        <strain evidence="1">KCTC 12870</strain>
    </source>
</reference>
<dbReference type="AlphaFoldDB" id="A0A8J3DDF1"/>
<evidence type="ECO:0000313" key="2">
    <source>
        <dbReference type="Proteomes" id="UP000642829"/>
    </source>
</evidence>
<protein>
    <submittedName>
        <fullName evidence="1">Uncharacterized protein</fullName>
    </submittedName>
</protein>
<reference evidence="1" key="2">
    <citation type="submission" date="2020-09" db="EMBL/GenBank/DDBJ databases">
        <authorList>
            <person name="Sun Q."/>
            <person name="Kim S."/>
        </authorList>
    </citation>
    <scope>NUCLEOTIDE SEQUENCE</scope>
    <source>
        <strain evidence="1">KCTC 12870</strain>
    </source>
</reference>
<accession>A0A8J3DDF1</accession>
<name>A0A8J3DDF1_9BACT</name>
<evidence type="ECO:0000313" key="1">
    <source>
        <dbReference type="EMBL" id="GHC13872.1"/>
    </source>
</evidence>
<dbReference type="Proteomes" id="UP000642829">
    <property type="component" value="Unassembled WGS sequence"/>
</dbReference>
<gene>
    <name evidence="1" type="ORF">GCM10007047_33940</name>
</gene>
<keyword evidence="2" id="KW-1185">Reference proteome</keyword>
<proteinExistence type="predicted"/>